<dbReference type="PANTHER" id="PTHR12215:SF10">
    <property type="entry name" value="L-AMINOADIPATE-SEMIALDEHYDE DEHYDROGENASE-PHOSPHOPANTETHEINYL TRANSFERASE"/>
    <property type="match status" value="1"/>
</dbReference>
<evidence type="ECO:0000313" key="5">
    <source>
        <dbReference type="Proteomes" id="UP000075766"/>
    </source>
</evidence>
<dbReference type="Proteomes" id="UP000075766">
    <property type="component" value="Unassembled WGS sequence"/>
</dbReference>
<evidence type="ECO:0000313" key="4">
    <source>
        <dbReference type="EMBL" id="KXX65157.1"/>
    </source>
</evidence>
<keyword evidence="2" id="KW-0808">Transferase</keyword>
<proteinExistence type="inferred from homology"/>
<dbReference type="Pfam" id="PF01648">
    <property type="entry name" value="ACPS"/>
    <property type="match status" value="1"/>
</dbReference>
<reference evidence="4 5" key="1">
    <citation type="submission" date="2016-02" db="EMBL/GenBank/DDBJ databases">
        <title>Genome sequence of Marichromatium gracile YL-28, a purple sulfur bacterium.</title>
        <authorList>
            <person name="Zhao C."/>
            <person name="Hong X."/>
            <person name="Chen S."/>
            <person name="Yang S."/>
        </authorList>
    </citation>
    <scope>NUCLEOTIDE SEQUENCE [LARGE SCALE GENOMIC DNA]</scope>
    <source>
        <strain evidence="4 5">YL28</strain>
    </source>
</reference>
<dbReference type="InterPro" id="IPR050559">
    <property type="entry name" value="P-Pant_transferase_sf"/>
</dbReference>
<organism evidence="4 5">
    <name type="scientific">Marichromatium gracile</name>
    <name type="common">Chromatium gracile</name>
    <dbReference type="NCBI Taxonomy" id="1048"/>
    <lineage>
        <taxon>Bacteria</taxon>
        <taxon>Pseudomonadati</taxon>
        <taxon>Pseudomonadota</taxon>
        <taxon>Gammaproteobacteria</taxon>
        <taxon>Chromatiales</taxon>
        <taxon>Chromatiaceae</taxon>
        <taxon>Marichromatium</taxon>
    </lineage>
</organism>
<comment type="similarity">
    <text evidence="1">Belongs to the P-Pant transferase superfamily. Gsp/Sfp/HetI/AcpT family.</text>
</comment>
<name>A0ABR5VJ55_MARGR</name>
<accession>A0ABR5VJ55</accession>
<dbReference type="RefSeq" id="WP_062273781.1">
    <property type="nucleotide sequence ID" value="NZ_LSYU01000038.1"/>
</dbReference>
<dbReference type="SUPFAM" id="SSF56214">
    <property type="entry name" value="4'-phosphopantetheinyl transferase"/>
    <property type="match status" value="2"/>
</dbReference>
<gene>
    <name evidence="4" type="ORF">AY586_10925</name>
</gene>
<dbReference type="InterPro" id="IPR008278">
    <property type="entry name" value="4-PPantetheinyl_Trfase_dom"/>
</dbReference>
<evidence type="ECO:0000256" key="2">
    <source>
        <dbReference type="ARBA" id="ARBA00022679"/>
    </source>
</evidence>
<dbReference type="PANTHER" id="PTHR12215">
    <property type="entry name" value="PHOSPHOPANTETHEINE TRANSFERASE"/>
    <property type="match status" value="1"/>
</dbReference>
<dbReference type="Gene3D" id="3.90.470.20">
    <property type="entry name" value="4'-phosphopantetheinyl transferase domain"/>
    <property type="match status" value="2"/>
</dbReference>
<keyword evidence="5" id="KW-1185">Reference proteome</keyword>
<evidence type="ECO:0000259" key="3">
    <source>
        <dbReference type="Pfam" id="PF01648"/>
    </source>
</evidence>
<evidence type="ECO:0000256" key="1">
    <source>
        <dbReference type="ARBA" id="ARBA00010990"/>
    </source>
</evidence>
<comment type="caution">
    <text evidence="4">The sequence shown here is derived from an EMBL/GenBank/DDBJ whole genome shotgun (WGS) entry which is preliminary data.</text>
</comment>
<sequence>MTDEDLHWQPASTAPALGDDEIHLWRIDTGERHGQALETARAGLETAHLARLARIRDPAQHARAVRAQAGLRRVLGHYLGEPPRLVKGDNGKPYLDTRQAALAFNLTTSGELALLGVRRGSGPLAELGVDCEWIRPRARLAAVARRMFDPATCAAVLAHPEEARLVPFCRAWTALEADAKCDGRGLMRPRAAASPLPRIAHCRPAPGYIAALASPTLPPRARWRALALVDA</sequence>
<feature type="domain" description="4'-phosphopantetheinyl transferase" evidence="3">
    <location>
        <begin position="127"/>
        <end position="189"/>
    </location>
</feature>
<dbReference type="InterPro" id="IPR037143">
    <property type="entry name" value="4-PPantetheinyl_Trfase_dom_sf"/>
</dbReference>
<dbReference type="EMBL" id="LSYU01000038">
    <property type="protein sequence ID" value="KXX65157.1"/>
    <property type="molecule type" value="Genomic_DNA"/>
</dbReference>
<protein>
    <recommendedName>
        <fullName evidence="3">4'-phosphopantetheinyl transferase domain-containing protein</fullName>
    </recommendedName>
</protein>